<organism evidence="2 3">
    <name type="scientific">Myroides albus</name>
    <dbReference type="NCBI Taxonomy" id="2562892"/>
    <lineage>
        <taxon>Bacteria</taxon>
        <taxon>Pseudomonadati</taxon>
        <taxon>Bacteroidota</taxon>
        <taxon>Flavobacteriia</taxon>
        <taxon>Flavobacteriales</taxon>
        <taxon>Flavobacteriaceae</taxon>
        <taxon>Myroides</taxon>
    </lineage>
</organism>
<comment type="caution">
    <text evidence="2">The sequence shown here is derived from an EMBL/GenBank/DDBJ whole genome shotgun (WGS) entry which is preliminary data.</text>
</comment>
<dbReference type="RefSeq" id="WP_155091099.1">
    <property type="nucleotide sequence ID" value="NZ_WMJX01000003.1"/>
</dbReference>
<keyword evidence="1" id="KW-0472">Membrane</keyword>
<evidence type="ECO:0000313" key="2">
    <source>
        <dbReference type="EMBL" id="MTG97046.1"/>
    </source>
</evidence>
<sequence>MKHLLWTAATILLSFWYIMHFIFKTDSMFKQIFLIAAISIAIYNIIINPYPKK</sequence>
<keyword evidence="1" id="KW-0812">Transmembrane</keyword>
<protein>
    <submittedName>
        <fullName evidence="2">Uncharacterized protein</fullName>
    </submittedName>
</protein>
<evidence type="ECO:0000256" key="1">
    <source>
        <dbReference type="SAM" id="Phobius"/>
    </source>
</evidence>
<feature type="transmembrane region" description="Helical" evidence="1">
    <location>
        <begin position="32"/>
        <end position="50"/>
    </location>
</feature>
<dbReference type="AlphaFoldDB" id="A0A6I3LHI6"/>
<reference evidence="2 3" key="1">
    <citation type="submission" date="2019-11" db="EMBL/GenBank/DDBJ databases">
        <title>Genome of Strain BIT-d1.</title>
        <authorList>
            <person name="Yang Y."/>
        </authorList>
    </citation>
    <scope>NUCLEOTIDE SEQUENCE [LARGE SCALE GENOMIC DNA]</scope>
    <source>
        <strain evidence="2 3">BIT-d1</strain>
    </source>
</reference>
<dbReference type="Proteomes" id="UP000438760">
    <property type="component" value="Unassembled WGS sequence"/>
</dbReference>
<feature type="transmembrane region" description="Helical" evidence="1">
    <location>
        <begin position="6"/>
        <end position="23"/>
    </location>
</feature>
<keyword evidence="1" id="KW-1133">Transmembrane helix</keyword>
<dbReference type="EMBL" id="WMJX01000003">
    <property type="protein sequence ID" value="MTG97046.1"/>
    <property type="molecule type" value="Genomic_DNA"/>
</dbReference>
<gene>
    <name evidence="2" type="ORF">GJV76_02665</name>
</gene>
<keyword evidence="3" id="KW-1185">Reference proteome</keyword>
<name>A0A6I3LHI6_9FLAO</name>
<proteinExistence type="predicted"/>
<evidence type="ECO:0000313" key="3">
    <source>
        <dbReference type="Proteomes" id="UP000438760"/>
    </source>
</evidence>
<accession>A0A6I3LHI6</accession>